<gene>
    <name evidence="6" type="ORF">E6H01_00715</name>
</gene>
<evidence type="ECO:0000313" key="7">
    <source>
        <dbReference type="Proteomes" id="UP000319353"/>
    </source>
</evidence>
<evidence type="ECO:0000256" key="3">
    <source>
        <dbReference type="ARBA" id="ARBA00022676"/>
    </source>
</evidence>
<dbReference type="EMBL" id="VBAL01000009">
    <property type="protein sequence ID" value="TMJ06755.1"/>
    <property type="molecule type" value="Genomic_DNA"/>
</dbReference>
<dbReference type="PANTHER" id="PTHR43179">
    <property type="entry name" value="RHAMNOSYLTRANSFERASE WBBL"/>
    <property type="match status" value="1"/>
</dbReference>
<accession>A0A537LFJ2</accession>
<dbReference type="Proteomes" id="UP000319353">
    <property type="component" value="Unassembled WGS sequence"/>
</dbReference>
<dbReference type="GO" id="GO:0016757">
    <property type="term" value="F:glycosyltransferase activity"/>
    <property type="evidence" value="ECO:0007669"/>
    <property type="project" value="UniProtKB-KW"/>
</dbReference>
<keyword evidence="4 6" id="KW-0808">Transferase</keyword>
<protein>
    <submittedName>
        <fullName evidence="6">Glycosyltransferase</fullName>
    </submittedName>
</protein>
<dbReference type="InterPro" id="IPR029044">
    <property type="entry name" value="Nucleotide-diphossugar_trans"/>
</dbReference>
<reference evidence="6 7" key="1">
    <citation type="journal article" date="2019" name="Nat. Microbiol.">
        <title>Mediterranean grassland soil C-N compound turnover is dependent on rainfall and depth, and is mediated by genomically divergent microorganisms.</title>
        <authorList>
            <person name="Diamond S."/>
            <person name="Andeer P.F."/>
            <person name="Li Z."/>
            <person name="Crits-Christoph A."/>
            <person name="Burstein D."/>
            <person name="Anantharaman K."/>
            <person name="Lane K.R."/>
            <person name="Thomas B.C."/>
            <person name="Pan C."/>
            <person name="Northen T.R."/>
            <person name="Banfield J.F."/>
        </authorList>
    </citation>
    <scope>NUCLEOTIDE SEQUENCE [LARGE SCALE GENOMIC DNA]</scope>
    <source>
        <strain evidence="6">NP_4</strain>
    </source>
</reference>
<proteinExistence type="inferred from homology"/>
<dbReference type="Pfam" id="PF00535">
    <property type="entry name" value="Glycos_transf_2"/>
    <property type="match status" value="1"/>
</dbReference>
<feature type="domain" description="Glycosyltransferase 2-like" evidence="5">
    <location>
        <begin position="8"/>
        <end position="123"/>
    </location>
</feature>
<evidence type="ECO:0000256" key="1">
    <source>
        <dbReference type="ARBA" id="ARBA00004776"/>
    </source>
</evidence>
<comment type="similarity">
    <text evidence="2">Belongs to the glycosyltransferase 2 family.</text>
</comment>
<dbReference type="Gene3D" id="3.90.550.10">
    <property type="entry name" value="Spore Coat Polysaccharide Biosynthesis Protein SpsA, Chain A"/>
    <property type="match status" value="1"/>
</dbReference>
<dbReference type="AlphaFoldDB" id="A0A537LFJ2"/>
<comment type="caution">
    <text evidence="6">The sequence shown here is derived from an EMBL/GenBank/DDBJ whole genome shotgun (WGS) entry which is preliminary data.</text>
</comment>
<sequence length="313" mass="35015">MSPTPGFTIAVCTRNRPTDLKRCVRSVTRVARPAAAQFMELLVVDDGELQPSLVTELRRLTEAWGGRFAYHRMLNRHGLLNARLAALAAAAGEVILFLDDDVEVGPEYLVRLVGRYVEWPDAAGIGGVDALLRRRSFASRAFDSVFCMDSGHPGRLSPSGYNASISRWIDAQAPFETEYLDGCNMSFRRRALTELAAVDWLQGYSLGEDIYLSLVAGRTGPLWVDPALRVLHYVSKVSRANAGVIAPTVISMMYHVLRVRKARWWNYVALQWTALGLTLNSLIRPAQRRRALGFLRGLFVVERNLLRTRREGA</sequence>
<evidence type="ECO:0000259" key="5">
    <source>
        <dbReference type="Pfam" id="PF00535"/>
    </source>
</evidence>
<dbReference type="SUPFAM" id="SSF53448">
    <property type="entry name" value="Nucleotide-diphospho-sugar transferases"/>
    <property type="match status" value="1"/>
</dbReference>
<evidence type="ECO:0000313" key="6">
    <source>
        <dbReference type="EMBL" id="TMJ06755.1"/>
    </source>
</evidence>
<organism evidence="6 7">
    <name type="scientific">Candidatus Segetimicrobium genomatis</name>
    <dbReference type="NCBI Taxonomy" id="2569760"/>
    <lineage>
        <taxon>Bacteria</taxon>
        <taxon>Bacillati</taxon>
        <taxon>Candidatus Sysuimicrobiota</taxon>
        <taxon>Candidatus Sysuimicrobiia</taxon>
        <taxon>Candidatus Sysuimicrobiales</taxon>
        <taxon>Candidatus Segetimicrobiaceae</taxon>
        <taxon>Candidatus Segetimicrobium</taxon>
    </lineage>
</organism>
<dbReference type="CDD" id="cd00761">
    <property type="entry name" value="Glyco_tranf_GTA_type"/>
    <property type="match status" value="1"/>
</dbReference>
<comment type="pathway">
    <text evidence="1">Cell wall biogenesis; cell wall polysaccharide biosynthesis.</text>
</comment>
<dbReference type="PANTHER" id="PTHR43179:SF12">
    <property type="entry name" value="GALACTOFURANOSYLTRANSFERASE GLFT2"/>
    <property type="match status" value="1"/>
</dbReference>
<name>A0A537LFJ2_9BACT</name>
<evidence type="ECO:0000256" key="4">
    <source>
        <dbReference type="ARBA" id="ARBA00022679"/>
    </source>
</evidence>
<dbReference type="InterPro" id="IPR001173">
    <property type="entry name" value="Glyco_trans_2-like"/>
</dbReference>
<keyword evidence="3" id="KW-0328">Glycosyltransferase</keyword>
<evidence type="ECO:0000256" key="2">
    <source>
        <dbReference type="ARBA" id="ARBA00006739"/>
    </source>
</evidence>